<gene>
    <name evidence="2" type="ORF">LX64_02333</name>
</gene>
<name>A0A327QKW6_9BACT</name>
<keyword evidence="3" id="KW-1185">Reference proteome</keyword>
<protein>
    <submittedName>
        <fullName evidence="2">Uncharacterized protein</fullName>
    </submittedName>
</protein>
<keyword evidence="1" id="KW-0472">Membrane</keyword>
<dbReference type="EMBL" id="QLLL01000004">
    <property type="protein sequence ID" value="RAJ05179.1"/>
    <property type="molecule type" value="Genomic_DNA"/>
</dbReference>
<accession>A0A327QKW6</accession>
<feature type="transmembrane region" description="Helical" evidence="1">
    <location>
        <begin position="22"/>
        <end position="42"/>
    </location>
</feature>
<organism evidence="2 3">
    <name type="scientific">Chitinophaga skermanii</name>
    <dbReference type="NCBI Taxonomy" id="331697"/>
    <lineage>
        <taxon>Bacteria</taxon>
        <taxon>Pseudomonadati</taxon>
        <taxon>Bacteroidota</taxon>
        <taxon>Chitinophagia</taxon>
        <taxon>Chitinophagales</taxon>
        <taxon>Chitinophagaceae</taxon>
        <taxon>Chitinophaga</taxon>
    </lineage>
</organism>
<dbReference type="AlphaFoldDB" id="A0A327QKW6"/>
<dbReference type="Proteomes" id="UP000249547">
    <property type="component" value="Unassembled WGS sequence"/>
</dbReference>
<sequence>MHHSCPCWHAARPLFPFLVKTIMFFMLITLIVVVAIVVTYIARQTNKESRDDTSNN</sequence>
<evidence type="ECO:0000256" key="1">
    <source>
        <dbReference type="SAM" id="Phobius"/>
    </source>
</evidence>
<evidence type="ECO:0000313" key="3">
    <source>
        <dbReference type="Proteomes" id="UP000249547"/>
    </source>
</evidence>
<evidence type="ECO:0000313" key="2">
    <source>
        <dbReference type="EMBL" id="RAJ05179.1"/>
    </source>
</evidence>
<reference evidence="2 3" key="1">
    <citation type="submission" date="2018-06" db="EMBL/GenBank/DDBJ databases">
        <title>Genomic Encyclopedia of Archaeal and Bacterial Type Strains, Phase II (KMG-II): from individual species to whole genera.</title>
        <authorList>
            <person name="Goeker M."/>
        </authorList>
    </citation>
    <scope>NUCLEOTIDE SEQUENCE [LARGE SCALE GENOMIC DNA]</scope>
    <source>
        <strain evidence="2 3">DSM 23857</strain>
    </source>
</reference>
<comment type="caution">
    <text evidence="2">The sequence shown here is derived from an EMBL/GenBank/DDBJ whole genome shotgun (WGS) entry which is preliminary data.</text>
</comment>
<keyword evidence="1" id="KW-1133">Transmembrane helix</keyword>
<keyword evidence="1" id="KW-0812">Transmembrane</keyword>
<proteinExistence type="predicted"/>